<dbReference type="InterPro" id="IPR019734">
    <property type="entry name" value="TPR_rpt"/>
</dbReference>
<proteinExistence type="predicted"/>
<dbReference type="InterPro" id="IPR030887">
    <property type="entry name" value="Beta-barrel_YaiO"/>
</dbReference>
<evidence type="ECO:0000256" key="2">
    <source>
        <dbReference type="ARBA" id="ARBA00022803"/>
    </source>
</evidence>
<dbReference type="PANTHER" id="PTHR44943:SF4">
    <property type="entry name" value="TPR REPEAT-CONTAINING PROTEIN MJ0798"/>
    <property type="match status" value="1"/>
</dbReference>
<dbReference type="EMBL" id="JAQNWR010000015">
    <property type="protein sequence ID" value="MDC2410083.1"/>
    <property type="molecule type" value="Genomic_DNA"/>
</dbReference>
<keyword evidence="1" id="KW-0677">Repeat</keyword>
<keyword evidence="2" id="KW-0802">TPR repeat</keyword>
<dbReference type="STRING" id="28116.Bovatus_03438"/>
<dbReference type="Pfam" id="PF19413">
    <property type="entry name" value="YaiO"/>
    <property type="match status" value="1"/>
</dbReference>
<evidence type="ECO:0000259" key="3">
    <source>
        <dbReference type="Pfam" id="PF19413"/>
    </source>
</evidence>
<dbReference type="EMBL" id="VWLX01000042">
    <property type="protein sequence ID" value="KAA3796711.1"/>
    <property type="molecule type" value="Genomic_DNA"/>
</dbReference>
<dbReference type="EMBL" id="QRVZ01000008">
    <property type="protein sequence ID" value="RGS83560.1"/>
    <property type="molecule type" value="Genomic_DNA"/>
</dbReference>
<dbReference type="SMART" id="SM00028">
    <property type="entry name" value="TPR"/>
    <property type="match status" value="6"/>
</dbReference>
<dbReference type="Proteomes" id="UP000266492">
    <property type="component" value="Unassembled WGS sequence"/>
</dbReference>
<reference evidence="4 8" key="2">
    <citation type="journal article" date="2019" name="Nat. Med.">
        <title>A library of human gut bacterial isolates paired with longitudinal multiomics data enables mechanistic microbiome research.</title>
        <authorList>
            <person name="Poyet M."/>
            <person name="Groussin M."/>
            <person name="Gibbons S.M."/>
            <person name="Avila-Pacheco J."/>
            <person name="Jiang X."/>
            <person name="Kearney S.M."/>
            <person name="Perrotta A.R."/>
            <person name="Berdy B."/>
            <person name="Zhao S."/>
            <person name="Lieberman T.D."/>
            <person name="Swanson P.K."/>
            <person name="Smith M."/>
            <person name="Roesemann S."/>
            <person name="Alexander J.E."/>
            <person name="Rich S.A."/>
            <person name="Livny J."/>
            <person name="Vlamakis H."/>
            <person name="Clish C."/>
            <person name="Bullock K."/>
            <person name="Deik A."/>
            <person name="Scott J."/>
            <person name="Pierce K.A."/>
            <person name="Xavier R.J."/>
            <person name="Alm E.J."/>
        </authorList>
    </citation>
    <scope>NUCLEOTIDE SEQUENCE [LARGE SCALE GENOMIC DNA]</scope>
    <source>
        <strain evidence="4 8">BIOML-A183</strain>
    </source>
</reference>
<dbReference type="InterPro" id="IPR011990">
    <property type="entry name" value="TPR-like_helical_dom_sf"/>
</dbReference>
<dbReference type="RefSeq" id="WP_004298137.1">
    <property type="nucleotide sequence ID" value="NZ_BAABYJ010000001.1"/>
</dbReference>
<feature type="domain" description="YaiO beta-barrel" evidence="3">
    <location>
        <begin position="696"/>
        <end position="818"/>
    </location>
</feature>
<evidence type="ECO:0000256" key="1">
    <source>
        <dbReference type="ARBA" id="ARBA00022737"/>
    </source>
</evidence>
<dbReference type="InterPro" id="IPR051685">
    <property type="entry name" value="Ycf3/AcsC/BcsC/TPR_MFPF"/>
</dbReference>
<evidence type="ECO:0000313" key="6">
    <source>
        <dbReference type="EMBL" id="RGS83560.1"/>
    </source>
</evidence>
<protein>
    <recommendedName>
        <fullName evidence="3">YaiO beta-barrel domain-containing protein</fullName>
    </recommendedName>
</protein>
<dbReference type="PANTHER" id="PTHR44943">
    <property type="entry name" value="CELLULOSE SYNTHASE OPERON PROTEIN C"/>
    <property type="match status" value="1"/>
</dbReference>
<dbReference type="Proteomes" id="UP000460135">
    <property type="component" value="Unassembled WGS sequence"/>
</dbReference>
<dbReference type="GeneID" id="29455102"/>
<reference evidence="6 7" key="1">
    <citation type="submission" date="2018-08" db="EMBL/GenBank/DDBJ databases">
        <title>A genome reference for cultivated species of the human gut microbiota.</title>
        <authorList>
            <person name="Zou Y."/>
            <person name="Xue W."/>
            <person name="Luo G."/>
        </authorList>
    </citation>
    <scope>NUCLEOTIDE SEQUENCE [LARGE SCALE GENOMIC DNA]</scope>
    <source>
        <strain evidence="6 7">AF20-9LB</strain>
    </source>
</reference>
<evidence type="ECO:0000313" key="8">
    <source>
        <dbReference type="Proteomes" id="UP000460135"/>
    </source>
</evidence>
<comment type="caution">
    <text evidence="4">The sequence shown here is derived from an EMBL/GenBank/DDBJ whole genome shotgun (WGS) entry which is preliminary data.</text>
</comment>
<sequence>MNREFLHKITILGCLFLLITSSSGTDNGFQTPEQYAQIVQEHFANEEWEAGKELLEEGLQKYPNVSDLEWLMGKYWFHEKNYDQSRYHLVKAIDDNYNNVNAKHLLVDVEDITENYSSAICYVNELLEVNPYWRGLWRRKIELYRKQNNDVEADRLLKRINQIYPNDTILRKDYIYSMEVGYQQMKKGGNRKEAIEKLTELIKVSPQNEEYYLDIINLHLQEGNREAALGWSSNGLAAIPGSGALIVKRASILSELARYPEALVFIREQMRRNNSPAIRRMYNDLLMEAARAEKQRDPYVLYGMAYEGGNKNKEALDYLLNTSVTRGYTDDALFYIREAKKQYGNNDKGILYKEYMLYRQMNEDDLAYSTLKKMYEMYPDDYDITLAMSAQHMKKAEKLMELGLYAEALPHVLFVSQKHVDDNEVNGAAWEKALSCYINMKRYNEALATLDTITLHFPDYENGTLKRAFILDKMDKTEEALQLYLSAIEQSDEDMRIFYVIGYEELAVPYIKKCMEAGATKKAYEESVKLISLNPSSDLGLRYAINSSGLLGKYDEFEKYTAQGINYYPEEPFYQAKRATVLERDKRYEASLEFLKPILNKYPSNKEIIGAFSQSSEYRALQLTKAKEPEKALAVLDTALLYDSQNKSLKYTKGVVYEANRQADSAYYYQKYYEPSIMEYRSFQRHLSGLRSMMLKNEIALTYLRARYGEEDIITSVATAEYTRKGQKNSYTGRLNYAGRSGSASDSMEAEEQTPGGVGIQVQGEWTHHFSPKWSLTANAAFATKYFPDITADVALRHYLKNDWEIGAHVGYRRVAAYTKRYEWNDEFFAGGTGDNGYLFTGWNESKTNLLTVGGELAKTIEVVRLNTKIDMHFFNSNFYYNAQIGAKYFPASDTKTNINAMASIGSAPETAVLDYALPGSFSHTNTMVGLGGQYMVSPNITIGLMGTWNTYYNQTNTVRGTSPSNQIESISTRYKNLYNIYAQVYISF</sequence>
<gene>
    <name evidence="6" type="ORF">DWX70_11505</name>
    <name evidence="4" type="ORF">F3F51_28895</name>
    <name evidence="5" type="ORF">PO240_19610</name>
</gene>
<reference evidence="5" key="3">
    <citation type="submission" date="2022-10" db="EMBL/GenBank/DDBJ databases">
        <title>Human gut microbiome strain richness.</title>
        <authorList>
            <person name="Chen-Liaw A."/>
        </authorList>
    </citation>
    <scope>NUCLEOTIDE SEQUENCE</scope>
    <source>
        <strain evidence="5">F7_m1001271B151109d0_201107</strain>
    </source>
</reference>
<accession>A0A139LCG6</accession>
<dbReference type="SUPFAM" id="SSF48439">
    <property type="entry name" value="Protein prenylyltransferase"/>
    <property type="match status" value="1"/>
</dbReference>
<evidence type="ECO:0000313" key="7">
    <source>
        <dbReference type="Proteomes" id="UP000266492"/>
    </source>
</evidence>
<organism evidence="4 8">
    <name type="scientific">Bacteroides ovatus</name>
    <dbReference type="NCBI Taxonomy" id="28116"/>
    <lineage>
        <taxon>Bacteria</taxon>
        <taxon>Pseudomonadati</taxon>
        <taxon>Bacteroidota</taxon>
        <taxon>Bacteroidia</taxon>
        <taxon>Bacteroidales</taxon>
        <taxon>Bacteroidaceae</taxon>
        <taxon>Bacteroides</taxon>
    </lineage>
</organism>
<dbReference type="KEGG" id="boa:Bovatus_03438"/>
<dbReference type="AlphaFoldDB" id="A0A139LCG6"/>
<name>A0A139LCG6_BACOV</name>
<evidence type="ECO:0000313" key="4">
    <source>
        <dbReference type="EMBL" id="KAA3796711.1"/>
    </source>
</evidence>
<dbReference type="Gene3D" id="1.25.40.10">
    <property type="entry name" value="Tetratricopeptide repeat domain"/>
    <property type="match status" value="3"/>
</dbReference>
<evidence type="ECO:0000313" key="5">
    <source>
        <dbReference type="EMBL" id="MDC2410083.1"/>
    </source>
</evidence>
<dbReference type="SUPFAM" id="SSF48452">
    <property type="entry name" value="TPR-like"/>
    <property type="match status" value="2"/>
</dbReference>
<dbReference type="Proteomes" id="UP001214017">
    <property type="component" value="Unassembled WGS sequence"/>
</dbReference>